<organism evidence="1 3">
    <name type="scientific">Mus musculus</name>
    <name type="common">Mouse</name>
    <dbReference type="NCBI Taxonomy" id="10090"/>
    <lineage>
        <taxon>Eukaryota</taxon>
        <taxon>Metazoa</taxon>
        <taxon>Chordata</taxon>
        <taxon>Craniata</taxon>
        <taxon>Vertebrata</taxon>
        <taxon>Euteleostomi</taxon>
        <taxon>Mammalia</taxon>
        <taxon>Eutheria</taxon>
        <taxon>Euarchontoglires</taxon>
        <taxon>Glires</taxon>
        <taxon>Rodentia</taxon>
        <taxon>Myomorpha</taxon>
        <taxon>Muroidea</taxon>
        <taxon>Muridae</taxon>
        <taxon>Murinae</taxon>
        <taxon>Mus</taxon>
        <taxon>Mus</taxon>
    </lineage>
</organism>
<proteinExistence type="predicted"/>
<accession>A0A087WQL9</accession>
<sequence length="35" mass="4205">MEPEEERIRYSQRLVDLCRGQPNIQSHFQDSQGTR</sequence>
<protein>
    <submittedName>
        <fullName evidence="1">Lysine (K)-specific demethylase 2A</fullName>
    </submittedName>
</protein>
<dbReference type="ExpressionAtlas" id="A0A087WQL9">
    <property type="expression patterns" value="baseline and differential"/>
</dbReference>
<reference evidence="1" key="3">
    <citation type="submission" date="2025-08" db="UniProtKB">
        <authorList>
            <consortium name="Ensembl"/>
        </authorList>
    </citation>
    <scope>IDENTIFICATION</scope>
    <source>
        <strain evidence="1">C57BL/6J</strain>
    </source>
</reference>
<dbReference type="SMR" id="A0A087WQL9"/>
<dbReference type="Antibodypedia" id="3222">
    <property type="antibodies" value="282 antibodies from 34 providers"/>
</dbReference>
<dbReference type="HOGENOM" id="CLU_3368334_0_0_1"/>
<dbReference type="Ensembl" id="ENSMUST00000176483.3">
    <property type="protein sequence ID" value="ENSMUSP00000140253.2"/>
    <property type="gene ID" value="ENSMUSG00000054611.18"/>
</dbReference>
<dbReference type="VEuPathDB" id="HostDB:ENSMUSG00000054611"/>
<dbReference type="MGI" id="MGI:1354736">
    <property type="gene designation" value="Kdm2a"/>
</dbReference>
<reference evidence="1" key="4">
    <citation type="submission" date="2025-09" db="UniProtKB">
        <authorList>
            <consortium name="Ensembl"/>
        </authorList>
    </citation>
    <scope>IDENTIFICATION</scope>
    <source>
        <strain evidence="1">C57BL/6J</strain>
    </source>
</reference>
<dbReference type="GeneTree" id="ENSGT00940000155484"/>
<name>A0A087WQL9_MOUSE</name>
<dbReference type="Bgee" id="ENSMUSG00000054611">
    <property type="expression patterns" value="Expressed in manus and 225 other cell types or tissues"/>
</dbReference>
<reference evidence="1 3" key="1">
    <citation type="journal article" date="2009" name="PLoS Biol.">
        <title>Lineage-specific biology revealed by a finished genome assembly of the mouse.</title>
        <authorList>
            <consortium name="Mouse Genome Sequencing Consortium"/>
            <person name="Church D.M."/>
            <person name="Goodstadt L."/>
            <person name="Hillier L.W."/>
            <person name="Zody M.C."/>
            <person name="Goldstein S."/>
            <person name="She X."/>
            <person name="Bult C.J."/>
            <person name="Agarwala R."/>
            <person name="Cherry J.L."/>
            <person name="DiCuccio M."/>
            <person name="Hlavina W."/>
            <person name="Kapustin Y."/>
            <person name="Meric P."/>
            <person name="Maglott D."/>
            <person name="Birtle Z."/>
            <person name="Marques A.C."/>
            <person name="Graves T."/>
            <person name="Zhou S."/>
            <person name="Teague B."/>
            <person name="Potamousis K."/>
            <person name="Churas C."/>
            <person name="Place M."/>
            <person name="Herschleb J."/>
            <person name="Runnheim R."/>
            <person name="Forrest D."/>
            <person name="Amos-Landgraf J."/>
            <person name="Schwartz D.C."/>
            <person name="Cheng Z."/>
            <person name="Lindblad-Toh K."/>
            <person name="Eichler E.E."/>
            <person name="Ponting C.P."/>
        </authorList>
    </citation>
    <scope>NUCLEOTIDE SEQUENCE [LARGE SCALE GENOMIC DNA]</scope>
    <source>
        <strain evidence="1 3">C57BL/6J</strain>
    </source>
</reference>
<evidence type="ECO:0000313" key="3">
    <source>
        <dbReference type="Proteomes" id="UP000000589"/>
    </source>
</evidence>
<dbReference type="AlphaFoldDB" id="A0A087WQL9"/>
<dbReference type="AGR" id="MGI:1354736"/>
<gene>
    <name evidence="1 2" type="primary">Kdm2a</name>
</gene>
<dbReference type="Proteomes" id="UP000000589">
    <property type="component" value="Chromosome 19"/>
</dbReference>
<reference evidence="1 3" key="2">
    <citation type="journal article" date="2011" name="PLoS Biol.">
        <title>Modernizing reference genome assemblies.</title>
        <authorList>
            <person name="Church D.M."/>
            <person name="Schneider V.A."/>
            <person name="Graves T."/>
            <person name="Auger K."/>
            <person name="Cunningham F."/>
            <person name="Bouk N."/>
            <person name="Chen H.C."/>
            <person name="Agarwala R."/>
            <person name="McLaren W.M."/>
            <person name="Ritchie G.R."/>
            <person name="Albracht D."/>
            <person name="Kremitzki M."/>
            <person name="Rock S."/>
            <person name="Kotkiewicz H."/>
            <person name="Kremitzki C."/>
            <person name="Wollam A."/>
            <person name="Trani L."/>
            <person name="Fulton L."/>
            <person name="Fulton R."/>
            <person name="Matthews L."/>
            <person name="Whitehead S."/>
            <person name="Chow W."/>
            <person name="Torrance J."/>
            <person name="Dunn M."/>
            <person name="Harden G."/>
            <person name="Threadgold G."/>
            <person name="Wood J."/>
            <person name="Collins J."/>
            <person name="Heath P."/>
            <person name="Griffiths G."/>
            <person name="Pelan S."/>
            <person name="Grafham D."/>
            <person name="Eichler E.E."/>
            <person name="Weinstock G."/>
            <person name="Mardis E.R."/>
            <person name="Wilson R.K."/>
            <person name="Howe K."/>
            <person name="Flicek P."/>
            <person name="Hubbard T."/>
        </authorList>
    </citation>
    <scope>NUCLEOTIDE SEQUENCE [LARGE SCALE GENOMIC DNA]</scope>
    <source>
        <strain evidence="1 3">C57BL/6J</strain>
    </source>
</reference>
<evidence type="ECO:0000313" key="1">
    <source>
        <dbReference type="Ensembl" id="ENSMUSP00000140253.2"/>
    </source>
</evidence>
<keyword evidence="3" id="KW-1185">Reference proteome</keyword>
<evidence type="ECO:0000313" key="2">
    <source>
        <dbReference type="MGI" id="MGI:1354736"/>
    </source>
</evidence>
<dbReference type="ProteomicsDB" id="347099"/>